<keyword evidence="1" id="KW-0472">Membrane</keyword>
<dbReference type="NCBIfam" id="TIGR02532">
    <property type="entry name" value="IV_pilin_GFxxxE"/>
    <property type="match status" value="1"/>
</dbReference>
<dbReference type="RefSeq" id="WP_184212298.1">
    <property type="nucleotide sequence ID" value="NZ_JACHIF010000011.1"/>
</dbReference>
<organism evidence="2 3">
    <name type="scientific">Prosthecobacter dejongeii</name>
    <dbReference type="NCBI Taxonomy" id="48465"/>
    <lineage>
        <taxon>Bacteria</taxon>
        <taxon>Pseudomonadati</taxon>
        <taxon>Verrucomicrobiota</taxon>
        <taxon>Verrucomicrobiia</taxon>
        <taxon>Verrucomicrobiales</taxon>
        <taxon>Verrucomicrobiaceae</taxon>
        <taxon>Prosthecobacter</taxon>
    </lineage>
</organism>
<keyword evidence="1" id="KW-0812">Transmembrane</keyword>
<evidence type="ECO:0000313" key="2">
    <source>
        <dbReference type="EMBL" id="MBB5039990.1"/>
    </source>
</evidence>
<sequence>MSPHHHPNTQLGQSHRSTGFTLVELLVSMAVVTILMLIFATLTDRTANIWRSTRGKVSQFQQARDAFETISRNLAQATLNTYLDYYDSTGARRDATNSATFQPDRYGRHSELRLRSGPAATLLEQPAAQAPGHALFFYAPLGESGAPANTALHHLLNLTGYYITYGEDTERPDFLPTVPTYGFRLYEFKQRSENLIRPGAGRWPPDVTNHPDAHIIARNIVAITFLPKLPSQGPAGDPSIDADGSALAPNYEYDTLTAGQAGVRKELNSLHQLPPIVEVTMVAIDDASAERIGRDPTPPDFGLSGLFQNADPLSRKADLKTLLETLRAQRLNPRVFTTEVSLKSAKWSRE</sequence>
<evidence type="ECO:0000256" key="1">
    <source>
        <dbReference type="SAM" id="Phobius"/>
    </source>
</evidence>
<dbReference type="InterPro" id="IPR019839">
    <property type="entry name" value="Verru/Chthon_C"/>
</dbReference>
<proteinExistence type="predicted"/>
<name>A0A7W7YQ10_9BACT</name>
<dbReference type="Pfam" id="PF07963">
    <property type="entry name" value="N_methyl"/>
    <property type="match status" value="1"/>
</dbReference>
<protein>
    <submittedName>
        <fullName evidence="2">Uncharacterized protein (TIGR02599 family)</fullName>
    </submittedName>
</protein>
<dbReference type="NCBIfam" id="TIGR02599">
    <property type="entry name" value="Verru_Chthon cassette protein C"/>
    <property type="match status" value="1"/>
</dbReference>
<keyword evidence="3" id="KW-1185">Reference proteome</keyword>
<evidence type="ECO:0000313" key="3">
    <source>
        <dbReference type="Proteomes" id="UP000534294"/>
    </source>
</evidence>
<gene>
    <name evidence="2" type="ORF">HNQ64_004269</name>
</gene>
<keyword evidence="1" id="KW-1133">Transmembrane helix</keyword>
<reference evidence="2 3" key="1">
    <citation type="submission" date="2020-08" db="EMBL/GenBank/DDBJ databases">
        <title>Genomic Encyclopedia of Type Strains, Phase IV (KMG-IV): sequencing the most valuable type-strain genomes for metagenomic binning, comparative biology and taxonomic classification.</title>
        <authorList>
            <person name="Goeker M."/>
        </authorList>
    </citation>
    <scope>NUCLEOTIDE SEQUENCE [LARGE SCALE GENOMIC DNA]</scope>
    <source>
        <strain evidence="2 3">DSM 12251</strain>
    </source>
</reference>
<dbReference type="PROSITE" id="PS00409">
    <property type="entry name" value="PROKAR_NTER_METHYL"/>
    <property type="match status" value="1"/>
</dbReference>
<accession>A0A7W7YQ10</accession>
<dbReference type="InterPro" id="IPR012902">
    <property type="entry name" value="N_methyl_site"/>
</dbReference>
<dbReference type="EMBL" id="JACHIF010000011">
    <property type="protein sequence ID" value="MBB5039990.1"/>
    <property type="molecule type" value="Genomic_DNA"/>
</dbReference>
<feature type="transmembrane region" description="Helical" evidence="1">
    <location>
        <begin position="20"/>
        <end position="42"/>
    </location>
</feature>
<comment type="caution">
    <text evidence="2">The sequence shown here is derived from an EMBL/GenBank/DDBJ whole genome shotgun (WGS) entry which is preliminary data.</text>
</comment>
<dbReference type="Proteomes" id="UP000534294">
    <property type="component" value="Unassembled WGS sequence"/>
</dbReference>
<dbReference type="AlphaFoldDB" id="A0A7W7YQ10"/>